<protein>
    <submittedName>
        <fullName evidence="2">Uncharacterized protein</fullName>
    </submittedName>
</protein>
<accession>A0ABQ7NPM0</accession>
<evidence type="ECO:0000313" key="3">
    <source>
        <dbReference type="Proteomes" id="UP000823674"/>
    </source>
</evidence>
<keyword evidence="1" id="KW-0732">Signal</keyword>
<proteinExistence type="predicted"/>
<feature type="chain" id="PRO_5046379130" evidence="1">
    <location>
        <begin position="26"/>
        <end position="65"/>
    </location>
</feature>
<reference evidence="2 3" key="1">
    <citation type="submission" date="2021-03" db="EMBL/GenBank/DDBJ databases">
        <authorList>
            <person name="King G.J."/>
            <person name="Bancroft I."/>
            <person name="Baten A."/>
            <person name="Bloomfield J."/>
            <person name="Borpatragohain P."/>
            <person name="He Z."/>
            <person name="Irish N."/>
            <person name="Irwin J."/>
            <person name="Liu K."/>
            <person name="Mauleon R.P."/>
            <person name="Moore J."/>
            <person name="Morris R."/>
            <person name="Ostergaard L."/>
            <person name="Wang B."/>
            <person name="Wells R."/>
        </authorList>
    </citation>
    <scope>NUCLEOTIDE SEQUENCE [LARGE SCALE GENOMIC DNA]</scope>
    <source>
        <strain evidence="2">R-o-18</strain>
        <tissue evidence="2">Leaf</tissue>
    </source>
</reference>
<evidence type="ECO:0000256" key="1">
    <source>
        <dbReference type="SAM" id="SignalP"/>
    </source>
</evidence>
<evidence type="ECO:0000313" key="2">
    <source>
        <dbReference type="EMBL" id="KAG5411674.1"/>
    </source>
</evidence>
<sequence>MASKAISMFLLSLVLLCMTLNLSEMHRWQTYRPQRPQKLSLLCLTHARYQKNVMPPIAQAGKLYA</sequence>
<name>A0ABQ7NPM0_BRACM</name>
<dbReference type="Proteomes" id="UP000823674">
    <property type="component" value="Chromosome A02"/>
</dbReference>
<comment type="caution">
    <text evidence="2">The sequence shown here is derived from an EMBL/GenBank/DDBJ whole genome shotgun (WGS) entry which is preliminary data.</text>
</comment>
<organism evidence="2 3">
    <name type="scientific">Brassica rapa subsp. trilocularis</name>
    <dbReference type="NCBI Taxonomy" id="1813537"/>
    <lineage>
        <taxon>Eukaryota</taxon>
        <taxon>Viridiplantae</taxon>
        <taxon>Streptophyta</taxon>
        <taxon>Embryophyta</taxon>
        <taxon>Tracheophyta</taxon>
        <taxon>Spermatophyta</taxon>
        <taxon>Magnoliopsida</taxon>
        <taxon>eudicotyledons</taxon>
        <taxon>Gunneridae</taxon>
        <taxon>Pentapetalae</taxon>
        <taxon>rosids</taxon>
        <taxon>malvids</taxon>
        <taxon>Brassicales</taxon>
        <taxon>Brassicaceae</taxon>
        <taxon>Brassiceae</taxon>
        <taxon>Brassica</taxon>
    </lineage>
</organism>
<keyword evidence="3" id="KW-1185">Reference proteome</keyword>
<feature type="signal peptide" evidence="1">
    <location>
        <begin position="1"/>
        <end position="25"/>
    </location>
</feature>
<gene>
    <name evidence="2" type="primary">A02p048450.1_BraROA</name>
    <name evidence="2" type="ORF">IGI04_007993</name>
</gene>
<dbReference type="EMBL" id="JADBGQ010000002">
    <property type="protein sequence ID" value="KAG5411674.1"/>
    <property type="molecule type" value="Genomic_DNA"/>
</dbReference>